<proteinExistence type="predicted"/>
<gene>
    <name evidence="1" type="ORF">TTHERM_000927011</name>
</gene>
<dbReference type="AlphaFoldDB" id="W7XEG8"/>
<evidence type="ECO:0000313" key="1">
    <source>
        <dbReference type="EMBL" id="EWS75043.1"/>
    </source>
</evidence>
<sequence length="60" mass="7039">MDIEIEFEKLLLTDDLLRSFKYYNPSFITTQKIKKISSDNSLIFYVRVGFKDEGGDTLNQ</sequence>
<dbReference type="KEGG" id="tet:TTHERM_000927011"/>
<reference evidence="2" key="1">
    <citation type="journal article" date="2006" name="PLoS Biol.">
        <title>Macronuclear genome sequence of the ciliate Tetrahymena thermophila, a model eukaryote.</title>
        <authorList>
            <person name="Eisen J.A."/>
            <person name="Coyne R.S."/>
            <person name="Wu M."/>
            <person name="Wu D."/>
            <person name="Thiagarajan M."/>
            <person name="Wortman J.R."/>
            <person name="Badger J.H."/>
            <person name="Ren Q."/>
            <person name="Amedeo P."/>
            <person name="Jones K.M."/>
            <person name="Tallon L.J."/>
            <person name="Delcher A.L."/>
            <person name="Salzberg S.L."/>
            <person name="Silva J.C."/>
            <person name="Haas B.J."/>
            <person name="Majoros W.H."/>
            <person name="Farzad M."/>
            <person name="Carlton J.M."/>
            <person name="Smith R.K. Jr."/>
            <person name="Garg J."/>
            <person name="Pearlman R.E."/>
            <person name="Karrer K.M."/>
            <person name="Sun L."/>
            <person name="Manning G."/>
            <person name="Elde N.C."/>
            <person name="Turkewitz A.P."/>
            <person name="Asai D.J."/>
            <person name="Wilkes D.E."/>
            <person name="Wang Y."/>
            <person name="Cai H."/>
            <person name="Collins K."/>
            <person name="Stewart B.A."/>
            <person name="Lee S.R."/>
            <person name="Wilamowska K."/>
            <person name="Weinberg Z."/>
            <person name="Ruzzo W.L."/>
            <person name="Wloga D."/>
            <person name="Gaertig J."/>
            <person name="Frankel J."/>
            <person name="Tsao C.-C."/>
            <person name="Gorovsky M.A."/>
            <person name="Keeling P.J."/>
            <person name="Waller R.F."/>
            <person name="Patron N.J."/>
            <person name="Cherry J.M."/>
            <person name="Stover N.A."/>
            <person name="Krieger C.J."/>
            <person name="del Toro C."/>
            <person name="Ryder H.F."/>
            <person name="Williamson S.C."/>
            <person name="Barbeau R.A."/>
            <person name="Hamilton E.P."/>
            <person name="Orias E."/>
        </authorList>
    </citation>
    <scope>NUCLEOTIDE SEQUENCE [LARGE SCALE GENOMIC DNA]</scope>
    <source>
        <strain evidence="2">SB210</strain>
    </source>
</reference>
<protein>
    <submittedName>
        <fullName evidence="1">Uncharacterized protein</fullName>
    </submittedName>
</protein>
<dbReference type="RefSeq" id="XP_012652418.1">
    <property type="nucleotide sequence ID" value="XM_012796964.1"/>
</dbReference>
<evidence type="ECO:0000313" key="2">
    <source>
        <dbReference type="Proteomes" id="UP000009168"/>
    </source>
</evidence>
<dbReference type="Proteomes" id="UP000009168">
    <property type="component" value="Unassembled WGS sequence"/>
</dbReference>
<name>W7XEG8_TETTS</name>
<dbReference type="GeneID" id="24441107"/>
<accession>W7XEG8</accession>
<dbReference type="InParanoid" id="W7XEG8"/>
<organism evidence="1 2">
    <name type="scientific">Tetrahymena thermophila (strain SB210)</name>
    <dbReference type="NCBI Taxonomy" id="312017"/>
    <lineage>
        <taxon>Eukaryota</taxon>
        <taxon>Sar</taxon>
        <taxon>Alveolata</taxon>
        <taxon>Ciliophora</taxon>
        <taxon>Intramacronucleata</taxon>
        <taxon>Oligohymenophorea</taxon>
        <taxon>Hymenostomatida</taxon>
        <taxon>Tetrahymenina</taxon>
        <taxon>Tetrahymenidae</taxon>
        <taxon>Tetrahymena</taxon>
    </lineage>
</organism>
<dbReference type="EMBL" id="GG662734">
    <property type="protein sequence ID" value="EWS75043.1"/>
    <property type="molecule type" value="Genomic_DNA"/>
</dbReference>
<keyword evidence="2" id="KW-1185">Reference proteome</keyword>